<keyword evidence="3" id="KW-1185">Reference proteome</keyword>
<evidence type="ECO:0000256" key="1">
    <source>
        <dbReference type="SAM" id="Phobius"/>
    </source>
</evidence>
<feature type="transmembrane region" description="Helical" evidence="1">
    <location>
        <begin position="116"/>
        <end position="135"/>
    </location>
</feature>
<organism evidence="2 3">
    <name type="scientific">Carpinus fangiana</name>
    <dbReference type="NCBI Taxonomy" id="176857"/>
    <lineage>
        <taxon>Eukaryota</taxon>
        <taxon>Viridiplantae</taxon>
        <taxon>Streptophyta</taxon>
        <taxon>Embryophyta</taxon>
        <taxon>Tracheophyta</taxon>
        <taxon>Spermatophyta</taxon>
        <taxon>Magnoliopsida</taxon>
        <taxon>eudicotyledons</taxon>
        <taxon>Gunneridae</taxon>
        <taxon>Pentapetalae</taxon>
        <taxon>rosids</taxon>
        <taxon>fabids</taxon>
        <taxon>Fagales</taxon>
        <taxon>Betulaceae</taxon>
        <taxon>Carpinus</taxon>
    </lineage>
</organism>
<name>A0A660KP81_9ROSI</name>
<accession>A0A660KP81</accession>
<dbReference type="Proteomes" id="UP000327013">
    <property type="component" value="Chromosome 4"/>
</dbReference>
<gene>
    <name evidence="2" type="ORF">FH972_010764</name>
</gene>
<dbReference type="AlphaFoldDB" id="A0A660KP81"/>
<dbReference type="PANTHER" id="PTHR31423:SF3">
    <property type="entry name" value="PROLYL-TRNA SYNTHETASE ASSOCIATED DOMAIN-CONTAINING PROTEIN 1-RELATED"/>
    <property type="match status" value="1"/>
</dbReference>
<keyword evidence="1" id="KW-0472">Membrane</keyword>
<dbReference type="OrthoDB" id="424586at2759"/>
<evidence type="ECO:0000313" key="3">
    <source>
        <dbReference type="Proteomes" id="UP000327013"/>
    </source>
</evidence>
<dbReference type="PANTHER" id="PTHR31423">
    <property type="entry name" value="YBAK DOMAIN-CONTAINING PROTEIN"/>
    <property type="match status" value="1"/>
</dbReference>
<protein>
    <submittedName>
        <fullName evidence="2">Uncharacterized protein</fullName>
    </submittedName>
</protein>
<reference evidence="2 3" key="1">
    <citation type="submission" date="2019-06" db="EMBL/GenBank/DDBJ databases">
        <title>A chromosomal-level reference genome of Carpinus fangiana (Coryloideae, Betulaceae).</title>
        <authorList>
            <person name="Yang X."/>
            <person name="Wang Z."/>
            <person name="Zhang L."/>
            <person name="Hao G."/>
            <person name="Liu J."/>
            <person name="Yang Y."/>
        </authorList>
    </citation>
    <scope>NUCLEOTIDE SEQUENCE [LARGE SCALE GENOMIC DNA]</scope>
    <source>
        <strain evidence="2">Cfa_2016G</strain>
        <tissue evidence="2">Leaf</tissue>
    </source>
</reference>
<dbReference type="InterPro" id="IPR040285">
    <property type="entry name" value="ProX/PRXD1"/>
</dbReference>
<proteinExistence type="predicted"/>
<keyword evidence="1" id="KW-0812">Transmembrane</keyword>
<dbReference type="EMBL" id="CM017324">
    <property type="protein sequence ID" value="KAE8038233.1"/>
    <property type="molecule type" value="Genomic_DNA"/>
</dbReference>
<sequence>MYPCCWIKGLKVKSAACSTHVYISLNACELDKFLRSIGRDSSYVELEANPPVGKDNPTDLAALVPSDSIVLPDSTKKAASLQGPTKDCVVSDNKTTEITGFYLHAMDGKPRSVGKWSFLSCFPWHSFYFVFYFIIENEAIL</sequence>
<keyword evidence="1" id="KW-1133">Transmembrane helix</keyword>
<evidence type="ECO:0000313" key="2">
    <source>
        <dbReference type="EMBL" id="KAE8038233.1"/>
    </source>
</evidence>